<evidence type="ECO:0000313" key="2">
    <source>
        <dbReference type="Proteomes" id="UP000597617"/>
    </source>
</evidence>
<comment type="caution">
    <text evidence="1">The sequence shown here is derived from an EMBL/GenBank/DDBJ whole genome shotgun (WGS) entry which is preliminary data.</text>
</comment>
<dbReference type="RefSeq" id="WP_196284322.1">
    <property type="nucleotide sequence ID" value="NZ_JADQDQ010000024.1"/>
</dbReference>
<protein>
    <submittedName>
        <fullName evidence="1">Uncharacterized protein</fullName>
    </submittedName>
</protein>
<evidence type="ECO:0000313" key="1">
    <source>
        <dbReference type="EMBL" id="MBF9239972.1"/>
    </source>
</evidence>
<keyword evidence="2" id="KW-1185">Reference proteome</keyword>
<organism evidence="1 2">
    <name type="scientific">Hymenobacter jeongseonensis</name>
    <dbReference type="NCBI Taxonomy" id="2791027"/>
    <lineage>
        <taxon>Bacteria</taxon>
        <taxon>Pseudomonadati</taxon>
        <taxon>Bacteroidota</taxon>
        <taxon>Cytophagia</taxon>
        <taxon>Cytophagales</taxon>
        <taxon>Hymenobacteraceae</taxon>
        <taxon>Hymenobacter</taxon>
    </lineage>
</organism>
<name>A0ABS0INL9_9BACT</name>
<dbReference type="EMBL" id="JADQDQ010000024">
    <property type="protein sequence ID" value="MBF9239972.1"/>
    <property type="molecule type" value="Genomic_DNA"/>
</dbReference>
<dbReference type="Proteomes" id="UP000597617">
    <property type="component" value="Unassembled WGS sequence"/>
</dbReference>
<accession>A0ABS0INL9</accession>
<gene>
    <name evidence="1" type="ORF">I2I05_21450</name>
</gene>
<reference evidence="1 2" key="1">
    <citation type="submission" date="2020-11" db="EMBL/GenBank/DDBJ databases">
        <authorList>
            <person name="Kim M.K."/>
        </authorList>
    </citation>
    <scope>NUCLEOTIDE SEQUENCE [LARGE SCALE GENOMIC DNA]</scope>
    <source>
        <strain evidence="1 2">BT683</strain>
    </source>
</reference>
<sequence>MATPLVSYPYRPLLPHRAMKDLADIFATTMALSDEVQVAFDARRRTDPAHTVRGRFFLRLDEGAPVLIGEVVYSVAFLTQAHEYVCKAYLGADAEQLLNRLAEAADDL</sequence>
<proteinExistence type="predicted"/>